<dbReference type="InterPro" id="IPR048325">
    <property type="entry name" value="ZSWIM3_N"/>
</dbReference>
<evidence type="ECO:0000256" key="3">
    <source>
        <dbReference type="ARBA" id="ARBA00022833"/>
    </source>
</evidence>
<evidence type="ECO:0000256" key="1">
    <source>
        <dbReference type="ARBA" id="ARBA00022723"/>
    </source>
</evidence>
<accession>A0A9P0SUN5</accession>
<proteinExistence type="predicted"/>
<dbReference type="Proteomes" id="UP001152562">
    <property type="component" value="Unassembled WGS sequence"/>
</dbReference>
<dbReference type="Pfam" id="PF21599">
    <property type="entry name" value="ZSWIM3_N"/>
    <property type="match status" value="1"/>
</dbReference>
<organism evidence="6 7">
    <name type="scientific">Pieris brassicae</name>
    <name type="common">White butterfly</name>
    <name type="synonym">Large white butterfly</name>
    <dbReference type="NCBI Taxonomy" id="7116"/>
    <lineage>
        <taxon>Eukaryota</taxon>
        <taxon>Metazoa</taxon>
        <taxon>Ecdysozoa</taxon>
        <taxon>Arthropoda</taxon>
        <taxon>Hexapoda</taxon>
        <taxon>Insecta</taxon>
        <taxon>Pterygota</taxon>
        <taxon>Neoptera</taxon>
        <taxon>Endopterygota</taxon>
        <taxon>Lepidoptera</taxon>
        <taxon>Glossata</taxon>
        <taxon>Ditrysia</taxon>
        <taxon>Papilionoidea</taxon>
        <taxon>Pieridae</taxon>
        <taxon>Pierinae</taxon>
        <taxon>Pieris</taxon>
    </lineage>
</organism>
<evidence type="ECO:0000259" key="5">
    <source>
        <dbReference type="PROSITE" id="PS50808"/>
    </source>
</evidence>
<dbReference type="InterPro" id="IPR036236">
    <property type="entry name" value="Znf_C2H2_sf"/>
</dbReference>
<dbReference type="InterPro" id="IPR040854">
    <property type="entry name" value="ZSWIM9"/>
</dbReference>
<dbReference type="AlphaFoldDB" id="A0A9P0SUN5"/>
<keyword evidence="2 4" id="KW-0863">Zinc-finger</keyword>
<dbReference type="GO" id="GO:0008270">
    <property type="term" value="F:zinc ion binding"/>
    <property type="evidence" value="ECO:0007669"/>
    <property type="project" value="UniProtKB-KW"/>
</dbReference>
<dbReference type="SMART" id="SM00614">
    <property type="entry name" value="ZnF_BED"/>
    <property type="match status" value="2"/>
</dbReference>
<dbReference type="GO" id="GO:0003677">
    <property type="term" value="F:DNA binding"/>
    <property type="evidence" value="ECO:0007669"/>
    <property type="project" value="InterPro"/>
</dbReference>
<dbReference type="PANTHER" id="PTHR47086:SF4">
    <property type="entry name" value="BTB DOMAIN-CONTAINING PROTEIN"/>
    <property type="match status" value="1"/>
</dbReference>
<evidence type="ECO:0000256" key="4">
    <source>
        <dbReference type="PROSITE-ProRule" id="PRU00027"/>
    </source>
</evidence>
<feature type="domain" description="BED-type" evidence="5">
    <location>
        <begin position="438"/>
        <end position="489"/>
    </location>
</feature>
<evidence type="ECO:0000313" key="6">
    <source>
        <dbReference type="EMBL" id="CAH3926629.1"/>
    </source>
</evidence>
<protein>
    <recommendedName>
        <fullName evidence="5">BED-type domain-containing protein</fullName>
    </recommendedName>
</protein>
<comment type="caution">
    <text evidence="6">The sequence shown here is derived from an EMBL/GenBank/DDBJ whole genome shotgun (WGS) entry which is preliminary data.</text>
</comment>
<dbReference type="Gene3D" id="2.20.25.240">
    <property type="match status" value="1"/>
</dbReference>
<keyword evidence="7" id="KW-1185">Reference proteome</keyword>
<dbReference type="InterPro" id="IPR003656">
    <property type="entry name" value="Znf_BED"/>
</dbReference>
<dbReference type="Pfam" id="PF02892">
    <property type="entry name" value="zf-BED"/>
    <property type="match status" value="2"/>
</dbReference>
<feature type="domain" description="BED-type" evidence="5">
    <location>
        <begin position="522"/>
        <end position="573"/>
    </location>
</feature>
<keyword evidence="3" id="KW-0862">Zinc</keyword>
<sequence length="635" mass="74580">MQNYSLTELDYGYDVQLIVAPEESDEEESHLKDNFTIEETNGIESLQVDEKFSTYKLLEKRLNSYQKYSQYIFYKRDCVTLENFRKYGVKRYINPKLKYFSIKYWCTFGGKNKKLHDQGKGGLQMSHKNCQAFIRVKVTEDGNSLIISSLNLNHNHPEIVDMNDTIPKGIFINTRGNSKLFMYQNHTFRFMYKKAYGSQLWYCWYFFSRCCPAKLRINNSGKVIQVIGRHNHDPPTSWMTPDGKSYRLPTSENNFKTKNPTTQSEGYFLANRFRKRLDGRGCRSPKIVIASRNNAWQSYVSFNNFQNHRHQEKLPVWIPIYFLSLDETKHRCNICDTEVAVTEKKFELLTHLKENHHEIIELHKEHPNTDGGGYQIEFLQLSAKDDTMKLEPVILGELCVPPHDYALKTTDLNDENFYIVTNEEKTDNKKGQNSEYNRKRSWVWKYFVQMTKTIYRCSLCNVVLSIKGSNSNNMNRHIRTRHFSTYTSEISCKTNKEIEAEQEVEVVQPPKTKGSRMDSRKLRRSWVWSFFTLVSRTRARCKICKRIISHGGNATGNMNRHLKIVHNKFADQSDWVWKVFEAVEDVYACKICDFQFMKYNDMDLTKTILGHLKDEHNVVSGSQIITSDSFVVKNN</sequence>
<dbReference type="PANTHER" id="PTHR47086">
    <property type="entry name" value="BTB DOMAIN-CONTAINING PROTEIN"/>
    <property type="match status" value="1"/>
</dbReference>
<dbReference type="EMBL" id="CALOZG010000001">
    <property type="protein sequence ID" value="CAH3926629.1"/>
    <property type="molecule type" value="Genomic_DNA"/>
</dbReference>
<dbReference type="InterPro" id="IPR013087">
    <property type="entry name" value="Znf_C2H2_type"/>
</dbReference>
<reference evidence="6" key="1">
    <citation type="submission" date="2022-05" db="EMBL/GenBank/DDBJ databases">
        <authorList>
            <person name="Okamura Y."/>
        </authorList>
    </citation>
    <scope>NUCLEOTIDE SEQUENCE</scope>
</reference>
<dbReference type="SMART" id="SM00355">
    <property type="entry name" value="ZnF_C2H2"/>
    <property type="match status" value="4"/>
</dbReference>
<dbReference type="SUPFAM" id="SSF57667">
    <property type="entry name" value="beta-beta-alpha zinc fingers"/>
    <property type="match status" value="2"/>
</dbReference>
<gene>
    <name evidence="6" type="ORF">PIBRA_LOCUS1161</name>
</gene>
<keyword evidence="1" id="KW-0479">Metal-binding</keyword>
<dbReference type="PROSITE" id="PS50808">
    <property type="entry name" value="ZF_BED"/>
    <property type="match status" value="2"/>
</dbReference>
<name>A0A9P0SUN5_PIEBR</name>
<evidence type="ECO:0000256" key="2">
    <source>
        <dbReference type="ARBA" id="ARBA00022771"/>
    </source>
</evidence>
<evidence type="ECO:0000313" key="7">
    <source>
        <dbReference type="Proteomes" id="UP001152562"/>
    </source>
</evidence>